<keyword evidence="8" id="KW-1185">Reference proteome</keyword>
<keyword evidence="5 6" id="KW-0472">Membrane</keyword>
<dbReference type="RefSeq" id="WP_315946001.1">
    <property type="nucleotide sequence ID" value="NZ_JAWCUA010000003.1"/>
</dbReference>
<evidence type="ECO:0000256" key="6">
    <source>
        <dbReference type="SAM" id="Phobius"/>
    </source>
</evidence>
<protein>
    <submittedName>
        <fullName evidence="7">ATP synthase subunit I</fullName>
    </submittedName>
</protein>
<feature type="transmembrane region" description="Helical" evidence="6">
    <location>
        <begin position="27"/>
        <end position="47"/>
    </location>
</feature>
<dbReference type="Proteomes" id="UP001257914">
    <property type="component" value="Unassembled WGS sequence"/>
</dbReference>
<evidence type="ECO:0000313" key="8">
    <source>
        <dbReference type="Proteomes" id="UP001257914"/>
    </source>
</evidence>
<keyword evidence="2" id="KW-1003">Cell membrane</keyword>
<reference evidence="7 8" key="1">
    <citation type="submission" date="2023-10" db="EMBL/GenBank/DDBJ databases">
        <title>Psychrosphaera aquimaarina strain SW33 isolated from seawater.</title>
        <authorList>
            <person name="Bayburt H."/>
            <person name="Kim J.M."/>
            <person name="Choi B.J."/>
            <person name="Jeon C.O."/>
        </authorList>
    </citation>
    <scope>NUCLEOTIDE SEQUENCE [LARGE SCALE GENOMIC DNA]</scope>
    <source>
        <strain evidence="7 8">KCTC 52743</strain>
    </source>
</reference>
<feature type="transmembrane region" description="Helical" evidence="6">
    <location>
        <begin position="68"/>
        <end position="95"/>
    </location>
</feature>
<evidence type="ECO:0000256" key="4">
    <source>
        <dbReference type="ARBA" id="ARBA00022989"/>
    </source>
</evidence>
<dbReference type="EMBL" id="JAWCUA010000003">
    <property type="protein sequence ID" value="MDU0112230.1"/>
    <property type="molecule type" value="Genomic_DNA"/>
</dbReference>
<comment type="caution">
    <text evidence="7">The sequence shown here is derived from an EMBL/GenBank/DDBJ whole genome shotgun (WGS) entry which is preliminary data.</text>
</comment>
<accession>A0ABU3QXT4</accession>
<evidence type="ECO:0000313" key="7">
    <source>
        <dbReference type="EMBL" id="MDU0112230.1"/>
    </source>
</evidence>
<dbReference type="Pfam" id="PF03899">
    <property type="entry name" value="ATP-synt_I"/>
    <property type="match status" value="1"/>
</dbReference>
<dbReference type="InterPro" id="IPR005598">
    <property type="entry name" value="ATP_synth_I"/>
</dbReference>
<comment type="subcellular location">
    <subcellularLocation>
        <location evidence="1">Cell membrane</location>
        <topology evidence="1">Multi-pass membrane protein</topology>
    </subcellularLocation>
</comment>
<evidence type="ECO:0000256" key="2">
    <source>
        <dbReference type="ARBA" id="ARBA00022475"/>
    </source>
</evidence>
<organism evidence="7 8">
    <name type="scientific">Psychrosphaera aquimarina</name>
    <dbReference type="NCBI Taxonomy" id="2044854"/>
    <lineage>
        <taxon>Bacteria</taxon>
        <taxon>Pseudomonadati</taxon>
        <taxon>Pseudomonadota</taxon>
        <taxon>Gammaproteobacteria</taxon>
        <taxon>Alteromonadales</taxon>
        <taxon>Pseudoalteromonadaceae</taxon>
        <taxon>Psychrosphaera</taxon>
    </lineage>
</organism>
<gene>
    <name evidence="7" type="ORF">RT723_04300</name>
</gene>
<keyword evidence="3 6" id="KW-0812">Transmembrane</keyword>
<name>A0ABU3QXT4_9GAMM</name>
<proteinExistence type="predicted"/>
<evidence type="ECO:0000256" key="5">
    <source>
        <dbReference type="ARBA" id="ARBA00023136"/>
    </source>
</evidence>
<evidence type="ECO:0000256" key="1">
    <source>
        <dbReference type="ARBA" id="ARBA00004651"/>
    </source>
</evidence>
<keyword evidence="4 6" id="KW-1133">Transmembrane helix</keyword>
<evidence type="ECO:0000256" key="3">
    <source>
        <dbReference type="ARBA" id="ARBA00022692"/>
    </source>
</evidence>
<sequence length="107" mass="12023">MWQFLIGLLISVFIGFTWDNLAGKSFFIGVLLDVIPSVVFTLYAFRFTGARKLQMVAASFYRGETVKIMLTGAMFIAVIKTVPVIFPVLFIGFLIAKLSQFLQSIIF</sequence>